<accession>A0A4U7N760</accession>
<dbReference type="OrthoDB" id="7742632at2"/>
<evidence type="ECO:0000313" key="1">
    <source>
        <dbReference type="EMBL" id="TKZ21156.1"/>
    </source>
</evidence>
<comment type="caution">
    <text evidence="1">The sequence shown here is derived from an EMBL/GenBank/DDBJ whole genome shotgun (WGS) entry which is preliminary data.</text>
</comment>
<dbReference type="RefSeq" id="WP_138015675.1">
    <property type="nucleotide sequence ID" value="NZ_SULI01000006.1"/>
</dbReference>
<name>A0A4U7N760_9RHOB</name>
<keyword evidence="2" id="KW-1185">Reference proteome</keyword>
<sequence length="165" mass="18775">MPVLYGASGVARKTAARYPKYPSKGYPMRHFFSALIVILALPMASYAQQASPRATYNAARAEMDTRIMARQMGDAIRMFQGLGVPDDAELASLDVQIQALYPDDFENVALIRSEVIQNGFRQELIAYWTETQYLYVYLLIHTDDNHPRLLNFQFDSDFHALNALF</sequence>
<organism evidence="1 2">
    <name type="scientific">Shimia litoralis</name>
    <dbReference type="NCBI Taxonomy" id="420403"/>
    <lineage>
        <taxon>Bacteria</taxon>
        <taxon>Pseudomonadati</taxon>
        <taxon>Pseudomonadota</taxon>
        <taxon>Alphaproteobacteria</taxon>
        <taxon>Rhodobacterales</taxon>
        <taxon>Roseobacteraceae</taxon>
    </lineage>
</organism>
<gene>
    <name evidence="1" type="ORF">FAP39_06930</name>
</gene>
<reference evidence="1 2" key="1">
    <citation type="submission" date="2019-04" db="EMBL/GenBank/DDBJ databases">
        <title>Genome sequence of Pelagicola litoralis CL-ES2.</title>
        <authorList>
            <person name="Cao J."/>
        </authorList>
    </citation>
    <scope>NUCLEOTIDE SEQUENCE [LARGE SCALE GENOMIC DNA]</scope>
    <source>
        <strain evidence="1 2">CL-ES2</strain>
    </source>
</reference>
<proteinExistence type="predicted"/>
<evidence type="ECO:0000313" key="2">
    <source>
        <dbReference type="Proteomes" id="UP000306575"/>
    </source>
</evidence>
<protein>
    <submittedName>
        <fullName evidence="1">Uncharacterized protein</fullName>
    </submittedName>
</protein>
<dbReference type="AlphaFoldDB" id="A0A4U7N760"/>
<dbReference type="Proteomes" id="UP000306575">
    <property type="component" value="Unassembled WGS sequence"/>
</dbReference>
<dbReference type="EMBL" id="SULI01000006">
    <property type="protein sequence ID" value="TKZ21156.1"/>
    <property type="molecule type" value="Genomic_DNA"/>
</dbReference>